<keyword evidence="7" id="KW-0131">Cell cycle</keyword>
<evidence type="ECO:0000313" key="9">
    <source>
        <dbReference type="Proteomes" id="UP000094389"/>
    </source>
</evidence>
<dbReference type="RefSeq" id="XP_020069010.1">
    <property type="nucleotide sequence ID" value="XM_020217613.1"/>
</dbReference>
<dbReference type="GO" id="GO:0007064">
    <property type="term" value="P:mitotic sister chromatid cohesion"/>
    <property type="evidence" value="ECO:0007669"/>
    <property type="project" value="InterPro"/>
</dbReference>
<dbReference type="GO" id="GO:0005634">
    <property type="term" value="C:nucleus"/>
    <property type="evidence" value="ECO:0007669"/>
    <property type="project" value="UniProtKB-SubCell"/>
</dbReference>
<dbReference type="Proteomes" id="UP000094389">
    <property type="component" value="Unassembled WGS sequence"/>
</dbReference>
<dbReference type="GO" id="GO:0051301">
    <property type="term" value="P:cell division"/>
    <property type="evidence" value="ECO:0007669"/>
    <property type="project" value="UniProtKB-KW"/>
</dbReference>
<evidence type="ECO:0000256" key="5">
    <source>
        <dbReference type="ARBA" id="ARBA00022829"/>
    </source>
</evidence>
<dbReference type="InterPro" id="IPR019440">
    <property type="entry name" value="MAU2"/>
</dbReference>
<name>A0A1E4RXQ1_CYBJN</name>
<evidence type="ECO:0000256" key="3">
    <source>
        <dbReference type="ARBA" id="ARBA00022618"/>
    </source>
</evidence>
<keyword evidence="3" id="KW-0132">Cell division</keyword>
<reference evidence="8 9" key="1">
    <citation type="journal article" date="2016" name="Proc. Natl. Acad. Sci. U.S.A.">
        <title>Comparative genomics of biotechnologically important yeasts.</title>
        <authorList>
            <person name="Riley R."/>
            <person name="Haridas S."/>
            <person name="Wolfe K.H."/>
            <person name="Lopes M.R."/>
            <person name="Hittinger C.T."/>
            <person name="Goeker M."/>
            <person name="Salamov A.A."/>
            <person name="Wisecaver J.H."/>
            <person name="Long T.M."/>
            <person name="Calvey C.H."/>
            <person name="Aerts A.L."/>
            <person name="Barry K.W."/>
            <person name="Choi C."/>
            <person name="Clum A."/>
            <person name="Coughlan A.Y."/>
            <person name="Deshpande S."/>
            <person name="Douglass A.P."/>
            <person name="Hanson S.J."/>
            <person name="Klenk H.-P."/>
            <person name="LaButti K.M."/>
            <person name="Lapidus A."/>
            <person name="Lindquist E.A."/>
            <person name="Lipzen A.M."/>
            <person name="Meier-Kolthoff J.P."/>
            <person name="Ohm R.A."/>
            <person name="Otillar R.P."/>
            <person name="Pangilinan J.L."/>
            <person name="Peng Y."/>
            <person name="Rokas A."/>
            <person name="Rosa C.A."/>
            <person name="Scheuner C."/>
            <person name="Sibirny A.A."/>
            <person name="Slot J.C."/>
            <person name="Stielow J.B."/>
            <person name="Sun H."/>
            <person name="Kurtzman C.P."/>
            <person name="Blackwell M."/>
            <person name="Grigoriev I.V."/>
            <person name="Jeffries T.W."/>
        </authorList>
    </citation>
    <scope>NUCLEOTIDE SEQUENCE [LARGE SCALE GENOMIC DNA]</scope>
    <source>
        <strain evidence="9">ATCC 18201 / CBS 1600 / BCRC 20928 / JCM 3617 / NBRC 0987 / NRRL Y-1542</strain>
    </source>
</reference>
<evidence type="ECO:0000313" key="8">
    <source>
        <dbReference type="EMBL" id="ODV71971.1"/>
    </source>
</evidence>
<dbReference type="AlphaFoldDB" id="A0A1E4RXQ1"/>
<protein>
    <submittedName>
        <fullName evidence="8">Uncharacterized protein</fullName>
    </submittedName>
</protein>
<dbReference type="Pfam" id="PF10345">
    <property type="entry name" value="Cohesin_load"/>
    <property type="match status" value="1"/>
</dbReference>
<evidence type="ECO:0000256" key="7">
    <source>
        <dbReference type="ARBA" id="ARBA00023306"/>
    </source>
</evidence>
<sequence>MEALEQHLWDLSHQFYNQAVQNRSRVITVTHLQEYHTLVKLSIVCLQKIIRQGHRATLRLRIKAYIQWAQIIINEVNLKASDQNPEALLTSAMFLCGEIVEFTHLKLTALYTLIQLQLANGDVGRALPMTTTTAFKDYALMKFLRFQCLQLLCGNPQGLEKATAAFSSLMNCPQWSSLNEHTKKAIKLLGIVFFINNSLSVPYSVYEIDTSDEKDMDCWKKCIISTLELINNQLQYSVTLQDLQESLKEAHSDKHVLRVNLEFPHDNGVVTLSSEIQLMPLVTTQLHLIRALKSSSVKRSLDTVSNTEFACQQELHKMLAGTYSYMKSSSMVIREAQSVLQDVYFFETLLLIGNKGIWPAKFNSDGSKIIFKLDELPSWDKIGLTELDVMIKDCPRRLNMWSSRIRDTPRRAFLIAMSLHSLGKVVDAINPKTIPSVRSHGLVYTVFDGAEEFGSETKILTSCVQLG</sequence>
<proteinExistence type="inferred from homology"/>
<evidence type="ECO:0000256" key="6">
    <source>
        <dbReference type="ARBA" id="ARBA00023242"/>
    </source>
</evidence>
<keyword evidence="9" id="KW-1185">Reference proteome</keyword>
<gene>
    <name evidence="8" type="ORF">CYBJADRAFT_26198</name>
</gene>
<keyword evidence="4" id="KW-0498">Mitosis</keyword>
<evidence type="ECO:0000256" key="4">
    <source>
        <dbReference type="ARBA" id="ARBA00022776"/>
    </source>
</evidence>
<keyword evidence="5" id="KW-0159">Chromosome partition</keyword>
<dbReference type="EMBL" id="KV453937">
    <property type="protein sequence ID" value="ODV71971.1"/>
    <property type="molecule type" value="Genomic_DNA"/>
</dbReference>
<organism evidence="8 9">
    <name type="scientific">Cyberlindnera jadinii (strain ATCC 18201 / CBS 1600 / BCRC 20928 / JCM 3617 / NBRC 0987 / NRRL Y-1542)</name>
    <name type="common">Torula yeast</name>
    <name type="synonym">Candida utilis</name>
    <dbReference type="NCBI Taxonomy" id="983966"/>
    <lineage>
        <taxon>Eukaryota</taxon>
        <taxon>Fungi</taxon>
        <taxon>Dikarya</taxon>
        <taxon>Ascomycota</taxon>
        <taxon>Saccharomycotina</taxon>
        <taxon>Saccharomycetes</taxon>
        <taxon>Phaffomycetales</taxon>
        <taxon>Phaffomycetaceae</taxon>
        <taxon>Cyberlindnera</taxon>
    </lineage>
</organism>
<evidence type="ECO:0000256" key="1">
    <source>
        <dbReference type="ARBA" id="ARBA00004123"/>
    </source>
</evidence>
<evidence type="ECO:0000256" key="2">
    <source>
        <dbReference type="ARBA" id="ARBA00008585"/>
    </source>
</evidence>
<accession>A0A1E4RXQ1</accession>
<dbReference type="GeneID" id="30992009"/>
<dbReference type="GO" id="GO:0007059">
    <property type="term" value="P:chromosome segregation"/>
    <property type="evidence" value="ECO:0007669"/>
    <property type="project" value="UniProtKB-KW"/>
</dbReference>
<comment type="similarity">
    <text evidence="2">Belongs to the SCC4/mau-2 family.</text>
</comment>
<dbReference type="OrthoDB" id="3981211at2759"/>
<comment type="subcellular location">
    <subcellularLocation>
        <location evidence="1">Nucleus</location>
    </subcellularLocation>
</comment>
<keyword evidence="6" id="KW-0539">Nucleus</keyword>